<dbReference type="InterPro" id="IPR008999">
    <property type="entry name" value="Actin-crosslinking"/>
</dbReference>
<protein>
    <recommendedName>
        <fullName evidence="3">Fascin domain-containing protein</fullName>
    </recommendedName>
</protein>
<dbReference type="SUPFAM" id="SSF50405">
    <property type="entry name" value="Actin-crosslinking proteins"/>
    <property type="match status" value="1"/>
</dbReference>
<evidence type="ECO:0000313" key="2">
    <source>
        <dbReference type="Proteomes" id="UP000199459"/>
    </source>
</evidence>
<dbReference type="AlphaFoldDB" id="A0A1H8FYK6"/>
<name>A0A1H8FYK6_9PROT</name>
<dbReference type="CDD" id="cd00257">
    <property type="entry name" value="beta-trefoil_FSCN-like"/>
    <property type="match status" value="1"/>
</dbReference>
<dbReference type="EMBL" id="FOCP01000015">
    <property type="protein sequence ID" value="SEN36188.1"/>
    <property type="molecule type" value="Genomic_DNA"/>
</dbReference>
<proteinExistence type="predicted"/>
<gene>
    <name evidence="1" type="ORF">SAMN05216325_11523</name>
</gene>
<organism evidence="1 2">
    <name type="scientific">Nitrosomonas marina</name>
    <dbReference type="NCBI Taxonomy" id="917"/>
    <lineage>
        <taxon>Bacteria</taxon>
        <taxon>Pseudomonadati</taxon>
        <taxon>Pseudomonadota</taxon>
        <taxon>Betaproteobacteria</taxon>
        <taxon>Nitrosomonadales</taxon>
        <taxon>Nitrosomonadaceae</taxon>
        <taxon>Nitrosomonas</taxon>
    </lineage>
</organism>
<reference evidence="1 2" key="1">
    <citation type="submission" date="2016-10" db="EMBL/GenBank/DDBJ databases">
        <authorList>
            <person name="de Groot N.N."/>
        </authorList>
    </citation>
    <scope>NUCLEOTIDE SEQUENCE [LARGE SCALE GENOMIC DNA]</scope>
    <source>
        <strain evidence="1 2">Nm22</strain>
    </source>
</reference>
<sequence>MAMQMLIVRTIVHGEKWFLCDDNGGDLVSGDPVHLLGFHGFYLVAEQDGRANANRPRAREWETWELIDINGGSLVSGDTVVLRNTAHGEARFLVAEEDGRANANRTSAGDWEAWTITFH</sequence>
<evidence type="ECO:0000313" key="1">
    <source>
        <dbReference type="EMBL" id="SEN36188.1"/>
    </source>
</evidence>
<dbReference type="Gene3D" id="2.80.10.50">
    <property type="match status" value="1"/>
</dbReference>
<accession>A0A1H8FYK6</accession>
<dbReference type="Proteomes" id="UP000199459">
    <property type="component" value="Unassembled WGS sequence"/>
</dbReference>
<evidence type="ECO:0008006" key="3">
    <source>
        <dbReference type="Google" id="ProtNLM"/>
    </source>
</evidence>